<evidence type="ECO:0000256" key="2">
    <source>
        <dbReference type="ARBA" id="ARBA00022490"/>
    </source>
</evidence>
<keyword evidence="3 8" id="KW-0597">Phosphoprotein</keyword>
<gene>
    <name evidence="12" type="ORF">H8B19_05040</name>
</gene>
<dbReference type="Pfam" id="PF00486">
    <property type="entry name" value="Trans_reg_C"/>
    <property type="match status" value="1"/>
</dbReference>
<evidence type="ECO:0000313" key="12">
    <source>
        <dbReference type="EMBL" id="MBC3765230.1"/>
    </source>
</evidence>
<reference evidence="12" key="1">
    <citation type="journal article" date="2018" name="Int. J. Syst. Evol. Microbiol.">
        <title>Neptunicella marina gen. nov., sp. nov., isolated from surface seawater.</title>
        <authorList>
            <person name="Liu X."/>
            <person name="Lai Q."/>
            <person name="Du Y."/>
            <person name="Zhang X."/>
            <person name="Liu Z."/>
            <person name="Sun F."/>
            <person name="Shao Z."/>
        </authorList>
    </citation>
    <scope>NUCLEOTIDE SEQUENCE</scope>
    <source>
        <strain evidence="12">S27-2</strain>
    </source>
</reference>
<dbReference type="InterPro" id="IPR039420">
    <property type="entry name" value="WalR-like"/>
</dbReference>
<dbReference type="SUPFAM" id="SSF52172">
    <property type="entry name" value="CheY-like"/>
    <property type="match status" value="1"/>
</dbReference>
<dbReference type="CDD" id="cd00383">
    <property type="entry name" value="trans_reg_C"/>
    <property type="match status" value="1"/>
</dbReference>
<dbReference type="Gene3D" id="6.10.250.690">
    <property type="match status" value="1"/>
</dbReference>
<evidence type="ECO:0000256" key="8">
    <source>
        <dbReference type="PROSITE-ProRule" id="PRU00169"/>
    </source>
</evidence>
<comment type="caution">
    <text evidence="12">The sequence shown here is derived from an EMBL/GenBank/DDBJ whole genome shotgun (WGS) entry which is preliminary data.</text>
</comment>
<organism evidence="12 13">
    <name type="scientific">Neptunicella marina</name>
    <dbReference type="NCBI Taxonomy" id="2125989"/>
    <lineage>
        <taxon>Bacteria</taxon>
        <taxon>Pseudomonadati</taxon>
        <taxon>Pseudomonadota</taxon>
        <taxon>Gammaproteobacteria</taxon>
        <taxon>Alteromonadales</taxon>
        <taxon>Alteromonadaceae</taxon>
        <taxon>Neptunicella</taxon>
    </lineage>
</organism>
<keyword evidence="6 9" id="KW-0238">DNA-binding</keyword>
<feature type="modified residue" description="4-aspartylphosphate" evidence="8">
    <location>
        <position position="52"/>
    </location>
</feature>
<evidence type="ECO:0000256" key="9">
    <source>
        <dbReference type="PROSITE-ProRule" id="PRU01091"/>
    </source>
</evidence>
<dbReference type="InterPro" id="IPR011006">
    <property type="entry name" value="CheY-like_superfamily"/>
</dbReference>
<keyword evidence="4" id="KW-0902">Two-component regulatory system</keyword>
<dbReference type="GO" id="GO:0000976">
    <property type="term" value="F:transcription cis-regulatory region binding"/>
    <property type="evidence" value="ECO:0007669"/>
    <property type="project" value="TreeGrafter"/>
</dbReference>
<evidence type="ECO:0000256" key="6">
    <source>
        <dbReference type="ARBA" id="ARBA00023125"/>
    </source>
</evidence>
<dbReference type="PANTHER" id="PTHR48111:SF47">
    <property type="entry name" value="TRANSCRIPTIONAL REGULATORY PROTEIN RSTA"/>
    <property type="match status" value="1"/>
</dbReference>
<dbReference type="GO" id="GO:0006355">
    <property type="term" value="P:regulation of DNA-templated transcription"/>
    <property type="evidence" value="ECO:0007669"/>
    <property type="project" value="InterPro"/>
</dbReference>
<evidence type="ECO:0000259" key="11">
    <source>
        <dbReference type="PROSITE" id="PS51755"/>
    </source>
</evidence>
<reference evidence="12" key="2">
    <citation type="submission" date="2020-08" db="EMBL/GenBank/DDBJ databases">
        <authorList>
            <person name="Lai Q."/>
        </authorList>
    </citation>
    <scope>NUCLEOTIDE SEQUENCE</scope>
    <source>
        <strain evidence="12">S27-2</strain>
    </source>
</reference>
<name>A0A8J6LY82_9ALTE</name>
<dbReference type="InterPro" id="IPR001867">
    <property type="entry name" value="OmpR/PhoB-type_DNA-bd"/>
</dbReference>
<dbReference type="InterPro" id="IPR036388">
    <property type="entry name" value="WH-like_DNA-bd_sf"/>
</dbReference>
<evidence type="ECO:0000256" key="1">
    <source>
        <dbReference type="ARBA" id="ARBA00004496"/>
    </source>
</evidence>
<feature type="domain" description="Response regulatory" evidence="10">
    <location>
        <begin position="3"/>
        <end position="116"/>
    </location>
</feature>
<dbReference type="Proteomes" id="UP000601768">
    <property type="component" value="Unassembled WGS sequence"/>
</dbReference>
<dbReference type="Gene3D" id="3.40.50.2300">
    <property type="match status" value="1"/>
</dbReference>
<keyword evidence="13" id="KW-1185">Reference proteome</keyword>
<keyword evidence="5" id="KW-0805">Transcription regulation</keyword>
<evidence type="ECO:0000256" key="3">
    <source>
        <dbReference type="ARBA" id="ARBA00022553"/>
    </source>
</evidence>
<dbReference type="GO" id="GO:0000156">
    <property type="term" value="F:phosphorelay response regulator activity"/>
    <property type="evidence" value="ECO:0007669"/>
    <property type="project" value="TreeGrafter"/>
</dbReference>
<dbReference type="InterPro" id="IPR001789">
    <property type="entry name" value="Sig_transdc_resp-reg_receiver"/>
</dbReference>
<evidence type="ECO:0000313" key="13">
    <source>
        <dbReference type="Proteomes" id="UP000601768"/>
    </source>
</evidence>
<dbReference type="Pfam" id="PF00072">
    <property type="entry name" value="Response_reg"/>
    <property type="match status" value="1"/>
</dbReference>
<feature type="DNA-binding region" description="OmpR/PhoB-type" evidence="9">
    <location>
        <begin position="128"/>
        <end position="227"/>
    </location>
</feature>
<dbReference type="PROSITE" id="PS51755">
    <property type="entry name" value="OMPR_PHOB"/>
    <property type="match status" value="1"/>
</dbReference>
<comment type="subcellular location">
    <subcellularLocation>
        <location evidence="1">Cytoplasm</location>
    </subcellularLocation>
</comment>
<dbReference type="PROSITE" id="PS50110">
    <property type="entry name" value="RESPONSE_REGULATORY"/>
    <property type="match status" value="1"/>
</dbReference>
<dbReference type="PANTHER" id="PTHR48111">
    <property type="entry name" value="REGULATOR OF RPOS"/>
    <property type="match status" value="1"/>
</dbReference>
<accession>A0A8J6LY82</accession>
<evidence type="ECO:0000259" key="10">
    <source>
        <dbReference type="PROSITE" id="PS50110"/>
    </source>
</evidence>
<dbReference type="GO" id="GO:0032993">
    <property type="term" value="C:protein-DNA complex"/>
    <property type="evidence" value="ECO:0007669"/>
    <property type="project" value="TreeGrafter"/>
</dbReference>
<dbReference type="SMART" id="SM00448">
    <property type="entry name" value="REC"/>
    <property type="match status" value="1"/>
</dbReference>
<dbReference type="GO" id="GO:0005829">
    <property type="term" value="C:cytosol"/>
    <property type="evidence" value="ECO:0007669"/>
    <property type="project" value="TreeGrafter"/>
</dbReference>
<dbReference type="Gene3D" id="1.10.10.10">
    <property type="entry name" value="Winged helix-like DNA-binding domain superfamily/Winged helix DNA-binding domain"/>
    <property type="match status" value="1"/>
</dbReference>
<protein>
    <submittedName>
        <fullName evidence="12">Response regulator</fullName>
    </submittedName>
</protein>
<evidence type="ECO:0000256" key="5">
    <source>
        <dbReference type="ARBA" id="ARBA00023015"/>
    </source>
</evidence>
<feature type="domain" description="OmpR/PhoB-type" evidence="11">
    <location>
        <begin position="128"/>
        <end position="227"/>
    </location>
</feature>
<dbReference type="AlphaFoldDB" id="A0A8J6LY82"/>
<dbReference type="FunFam" id="1.10.10.10:FF:000099">
    <property type="entry name" value="Two-component system response regulator TorR"/>
    <property type="match status" value="1"/>
</dbReference>
<sequence>MPHIILVEDDDRLSSLVADFLGEQKFEVTCLREGSQLAQTLETRPADILILDVMLPGQDGFSLCRSIRATYKGPLLFMTAREDNFDQVLGLELGADDYVIKPVEPRVLLARIHALLRRVQTPQSVSSNKQMQFGQLMINRASREVSLKGELIQLTSHEFDLLWMLAENASQVVDRNQIYDDLIGRPYDGLDRSADVRISRLRKKLYDNQQNPYRIKTIWGKGFFFVPDAWD</sequence>
<evidence type="ECO:0000256" key="7">
    <source>
        <dbReference type="ARBA" id="ARBA00023163"/>
    </source>
</evidence>
<dbReference type="EMBL" id="JACNEP010000003">
    <property type="protein sequence ID" value="MBC3765230.1"/>
    <property type="molecule type" value="Genomic_DNA"/>
</dbReference>
<dbReference type="RefSeq" id="WP_186505707.1">
    <property type="nucleotide sequence ID" value="NZ_JACNEP010000003.1"/>
</dbReference>
<dbReference type="SMART" id="SM00862">
    <property type="entry name" value="Trans_reg_C"/>
    <property type="match status" value="1"/>
</dbReference>
<proteinExistence type="predicted"/>
<keyword evidence="7" id="KW-0804">Transcription</keyword>
<evidence type="ECO:0000256" key="4">
    <source>
        <dbReference type="ARBA" id="ARBA00023012"/>
    </source>
</evidence>
<keyword evidence="2" id="KW-0963">Cytoplasm</keyword>